<comment type="caution">
    <text evidence="5">The sequence shown here is derived from an EMBL/GenBank/DDBJ whole genome shotgun (WGS) entry which is preliminary data.</text>
</comment>
<dbReference type="Gene3D" id="3.40.1080.10">
    <property type="entry name" value="Glutaconate Coenzyme A-transferase"/>
    <property type="match status" value="2"/>
</dbReference>
<evidence type="ECO:0000256" key="1">
    <source>
        <dbReference type="ARBA" id="ARBA00007154"/>
    </source>
</evidence>
<dbReference type="eggNOG" id="COG4670">
    <property type="taxonomic scope" value="Bacteria"/>
</dbReference>
<dbReference type="InterPro" id="IPR004165">
    <property type="entry name" value="CoA_trans_fam_I"/>
</dbReference>
<protein>
    <recommendedName>
        <fullName evidence="7">Acetate CoA-transferase YdiF</fullName>
    </recommendedName>
</protein>
<proteinExistence type="inferred from homology"/>
<gene>
    <name evidence="5" type="ORF">HMPREF9460_00553</name>
</gene>
<keyword evidence="6" id="KW-1185">Reference proteome</keyword>
<dbReference type="PANTHER" id="PTHR43293">
    <property type="entry name" value="ACETATE COA-TRANSFERASE YDIF"/>
    <property type="match status" value="1"/>
</dbReference>
<dbReference type="RefSeq" id="WP_024723620.1">
    <property type="nucleotide sequence ID" value="NZ_KN174161.1"/>
</dbReference>
<dbReference type="GO" id="GO:0046952">
    <property type="term" value="P:ketone body catabolic process"/>
    <property type="evidence" value="ECO:0007669"/>
    <property type="project" value="InterPro"/>
</dbReference>
<dbReference type="SUPFAM" id="SSF100950">
    <property type="entry name" value="NagB/RpiA/CoA transferase-like"/>
    <property type="match status" value="2"/>
</dbReference>
<reference evidence="5 6" key="1">
    <citation type="submission" date="2011-08" db="EMBL/GenBank/DDBJ databases">
        <title>The Genome Sequence of Clostridium orbiscindens 1_3_50AFAA.</title>
        <authorList>
            <consortium name="The Broad Institute Genome Sequencing Platform"/>
            <person name="Earl A."/>
            <person name="Ward D."/>
            <person name="Feldgarden M."/>
            <person name="Gevers D."/>
            <person name="Daigneault M."/>
            <person name="Strauss J."/>
            <person name="Allen-Vercoe E."/>
            <person name="Young S.K."/>
            <person name="Zeng Q."/>
            <person name="Gargeya S."/>
            <person name="Fitzgerald M."/>
            <person name="Haas B."/>
            <person name="Abouelleil A."/>
            <person name="Alvarado L."/>
            <person name="Arachchi H.M."/>
            <person name="Berlin A."/>
            <person name="Brown A."/>
            <person name="Chapman S.B."/>
            <person name="Chen Z."/>
            <person name="Dunbar C."/>
            <person name="Freedman E."/>
            <person name="Gearin G."/>
            <person name="Gellesch M."/>
            <person name="Goldberg J."/>
            <person name="Griggs A."/>
            <person name="Gujja S."/>
            <person name="Heiman D."/>
            <person name="Howarth C."/>
            <person name="Larson L."/>
            <person name="Lui A."/>
            <person name="MacDonald P.J.P."/>
            <person name="Montmayeur A."/>
            <person name="Murphy C."/>
            <person name="Neiman D."/>
            <person name="Pearson M."/>
            <person name="Priest M."/>
            <person name="Roberts A."/>
            <person name="Saif S."/>
            <person name="Shea T."/>
            <person name="Shenoy N."/>
            <person name="Sisk P."/>
            <person name="Stolte C."/>
            <person name="Sykes S."/>
            <person name="Wortman J."/>
            <person name="Nusbaum C."/>
            <person name="Birren B."/>
        </authorList>
    </citation>
    <scope>NUCLEOTIDE SEQUENCE [LARGE SCALE GENOMIC DNA]</scope>
    <source>
        <strain evidence="5 6">1_3_50AFAA</strain>
    </source>
</reference>
<evidence type="ECO:0000313" key="5">
    <source>
        <dbReference type="EMBL" id="KGF56978.1"/>
    </source>
</evidence>
<evidence type="ECO:0000256" key="3">
    <source>
        <dbReference type="PIRNR" id="PIRNR000858"/>
    </source>
</evidence>
<organism evidence="5 6">
    <name type="scientific">Flavonifractor plautii 1_3_50AFAA</name>
    <dbReference type="NCBI Taxonomy" id="742738"/>
    <lineage>
        <taxon>Bacteria</taxon>
        <taxon>Bacillati</taxon>
        <taxon>Bacillota</taxon>
        <taxon>Clostridia</taxon>
        <taxon>Eubacteriales</taxon>
        <taxon>Oscillospiraceae</taxon>
        <taxon>Flavonifractor</taxon>
    </lineage>
</organism>
<dbReference type="InterPro" id="IPR014388">
    <property type="entry name" value="3-oxoacid_CoA-transferase"/>
</dbReference>
<evidence type="ECO:0000256" key="2">
    <source>
        <dbReference type="ARBA" id="ARBA00022679"/>
    </source>
</evidence>
<comment type="similarity">
    <text evidence="1 3">Belongs to the 3-oxoacid CoA-transferase family.</text>
</comment>
<accession>A0A096BC46</accession>
<evidence type="ECO:0000313" key="6">
    <source>
        <dbReference type="Proteomes" id="UP000029585"/>
    </source>
</evidence>
<dbReference type="SMART" id="SM00882">
    <property type="entry name" value="CoA_trans"/>
    <property type="match status" value="2"/>
</dbReference>
<dbReference type="PATRIC" id="fig|742738.3.peg.574"/>
<name>A0A096BC46_FLAPL</name>
<dbReference type="InterPro" id="IPR037171">
    <property type="entry name" value="NagB/RpiA_transferase-like"/>
</dbReference>
<sequence>MAQRITAEEAAALIQDNMTLGVGGFGAYAAPDELLSALAERYERLGSPRALTAVCGISPGSNRPDGRGLARLRAPGLLDTVMAGHFANPPEIAELIGTNQVAAYALPLGVMLHLWRAIAGHKPAVLTHVGLGTFADPRVEGCKANQKTRAQGRDIVELVSLDGRDYLAYKTFPIDACFIRATWADEDGSLSMEDEGVGDYAAELAAATHNSGGIVIAQVRGIVSRGSLPPKSVRVHHPMVDYVVVNTDPALHMQSYAAQLRPELSGQLRRPTDSIPPMPLDNRKLIARRGALELRPDCLINLGIGIPSGVGVVANEEGIAQRITLSLESGPQGGVPVEGAGFGSAVNAEAIYTVADTLELYDGGMLDLSFLGAAEVDCHGNVNVSKFGSRCTGPGGFVNISQNTKRVFFTGTFTAGGLKEEVRDGRLVILQEGRSKKFRRQVEQITFSGDYAVKSGQDVTFLTERAVLKLTPDGLMLTEIAPGVELEQDILAQMEFRPLISPELREMDHRIFQAGPMGLTL</sequence>
<dbReference type="HOGENOM" id="CLU_026774_4_0_9"/>
<dbReference type="Pfam" id="PF01144">
    <property type="entry name" value="CoA_trans"/>
    <property type="match status" value="1"/>
</dbReference>
<dbReference type="Proteomes" id="UP000029585">
    <property type="component" value="Unassembled WGS sequence"/>
</dbReference>
<feature type="active site" description="5-glutamyl coenzyme A thioester intermediate" evidence="4">
    <location>
        <position position="328"/>
    </location>
</feature>
<dbReference type="GO" id="GO:0008410">
    <property type="term" value="F:CoA-transferase activity"/>
    <property type="evidence" value="ECO:0007669"/>
    <property type="project" value="InterPro"/>
</dbReference>
<dbReference type="PIRSF" id="PIRSF000858">
    <property type="entry name" value="SCOT-t"/>
    <property type="match status" value="1"/>
</dbReference>
<evidence type="ECO:0000256" key="4">
    <source>
        <dbReference type="PIRSR" id="PIRSR000858-1"/>
    </source>
</evidence>
<keyword evidence="2 3" id="KW-0808">Transferase</keyword>
<dbReference type="AlphaFoldDB" id="A0A096BC46"/>
<dbReference type="PANTHER" id="PTHR43293:SF1">
    <property type="entry name" value="ACETATE COA-TRANSFERASE YDIF"/>
    <property type="match status" value="1"/>
</dbReference>
<evidence type="ECO:0008006" key="7">
    <source>
        <dbReference type="Google" id="ProtNLM"/>
    </source>
</evidence>
<dbReference type="EMBL" id="ADLO01000021">
    <property type="protein sequence ID" value="KGF56978.1"/>
    <property type="molecule type" value="Genomic_DNA"/>
</dbReference>